<dbReference type="Proteomes" id="UP000586918">
    <property type="component" value="Unassembled WGS sequence"/>
</dbReference>
<dbReference type="InterPro" id="IPR004013">
    <property type="entry name" value="PHP_dom"/>
</dbReference>
<protein>
    <submittedName>
        <fullName evidence="2">PHP domain-containing protein</fullName>
    </submittedName>
</protein>
<name>A0A848DM24_9PSEU</name>
<dbReference type="GO" id="GO:0004534">
    <property type="term" value="F:5'-3' RNA exonuclease activity"/>
    <property type="evidence" value="ECO:0007669"/>
    <property type="project" value="TreeGrafter"/>
</dbReference>
<dbReference type="SUPFAM" id="SSF89550">
    <property type="entry name" value="PHP domain-like"/>
    <property type="match status" value="1"/>
</dbReference>
<gene>
    <name evidence="2" type="ORF">HF519_18895</name>
</gene>
<dbReference type="Pfam" id="PF02811">
    <property type="entry name" value="PHP"/>
    <property type="match status" value="1"/>
</dbReference>
<dbReference type="PANTHER" id="PTHR42924:SF3">
    <property type="entry name" value="POLYMERASE_HISTIDINOL PHOSPHATASE N-TERMINAL DOMAIN-CONTAINING PROTEIN"/>
    <property type="match status" value="1"/>
</dbReference>
<evidence type="ECO:0000313" key="3">
    <source>
        <dbReference type="Proteomes" id="UP000586918"/>
    </source>
</evidence>
<keyword evidence="3" id="KW-1185">Reference proteome</keyword>
<dbReference type="EMBL" id="JAAXKZ010000075">
    <property type="protein sequence ID" value="NMH93605.1"/>
    <property type="molecule type" value="Genomic_DNA"/>
</dbReference>
<sequence length="287" mass="30164">MARIDLHTHSTASDGTDTPEELVATAATAGVDVVALTDHDTTGGWDRAAAVLPAGMRLVRGAEFSCVSDDGRGGRVSVHLLGYLFDPAHEAVVAEQRRLRAERVERLHRMTALMAADGHPVDAETVFALLPEGASAGRPHLARALMAAGVVESVNEAFAKLLYTGSPYYVPKSDTPVQRAVEMVREAGGVAVFAHPLARRRGRVVEPSVIADLAAVGLAGVEVDHPDHAPEDRELLRGLAGELGLVTTGSSDYHGTNKTTPIAAETTDPDAFEELMGKATGVEVLTG</sequence>
<dbReference type="InterPro" id="IPR016195">
    <property type="entry name" value="Pol/histidinol_Pase-like"/>
</dbReference>
<dbReference type="GO" id="GO:0035312">
    <property type="term" value="F:5'-3' DNA exonuclease activity"/>
    <property type="evidence" value="ECO:0007669"/>
    <property type="project" value="TreeGrafter"/>
</dbReference>
<dbReference type="CDD" id="cd07438">
    <property type="entry name" value="PHP_HisPPase_AMP"/>
    <property type="match status" value="1"/>
</dbReference>
<accession>A0A848DM24</accession>
<reference evidence="2 3" key="1">
    <citation type="submission" date="2020-04" db="EMBL/GenBank/DDBJ databases">
        <authorList>
            <person name="Klaysubun C."/>
            <person name="Duangmal K."/>
            <person name="Lipun K."/>
        </authorList>
    </citation>
    <scope>NUCLEOTIDE SEQUENCE [LARGE SCALE GENOMIC DNA]</scope>
    <source>
        <strain evidence="2 3">DSM 45300</strain>
    </source>
</reference>
<proteinExistence type="predicted"/>
<dbReference type="RefSeq" id="WP_169414300.1">
    <property type="nucleotide sequence ID" value="NZ_JAAXKZ010000075.1"/>
</dbReference>
<dbReference type="InterPro" id="IPR052018">
    <property type="entry name" value="PHP_domain"/>
</dbReference>
<dbReference type="PANTHER" id="PTHR42924">
    <property type="entry name" value="EXONUCLEASE"/>
    <property type="match status" value="1"/>
</dbReference>
<dbReference type="InterPro" id="IPR003141">
    <property type="entry name" value="Pol/His_phosphatase_N"/>
</dbReference>
<evidence type="ECO:0000259" key="1">
    <source>
        <dbReference type="SMART" id="SM00481"/>
    </source>
</evidence>
<feature type="domain" description="Polymerase/histidinol phosphatase N-terminal" evidence="1">
    <location>
        <begin position="4"/>
        <end position="68"/>
    </location>
</feature>
<comment type="caution">
    <text evidence="2">The sequence shown here is derived from an EMBL/GenBank/DDBJ whole genome shotgun (WGS) entry which is preliminary data.</text>
</comment>
<evidence type="ECO:0000313" key="2">
    <source>
        <dbReference type="EMBL" id="NMH93605.1"/>
    </source>
</evidence>
<dbReference type="Gene3D" id="1.10.150.650">
    <property type="match status" value="1"/>
</dbReference>
<dbReference type="AlphaFoldDB" id="A0A848DM24"/>
<dbReference type="SMART" id="SM00481">
    <property type="entry name" value="POLIIIAc"/>
    <property type="match status" value="1"/>
</dbReference>
<dbReference type="Gene3D" id="3.20.20.140">
    <property type="entry name" value="Metal-dependent hydrolases"/>
    <property type="match status" value="1"/>
</dbReference>
<organism evidence="2 3">
    <name type="scientific">Pseudonocardia bannensis</name>
    <dbReference type="NCBI Taxonomy" id="630973"/>
    <lineage>
        <taxon>Bacteria</taxon>
        <taxon>Bacillati</taxon>
        <taxon>Actinomycetota</taxon>
        <taxon>Actinomycetes</taxon>
        <taxon>Pseudonocardiales</taxon>
        <taxon>Pseudonocardiaceae</taxon>
        <taxon>Pseudonocardia</taxon>
    </lineage>
</organism>